<reference evidence="1 2" key="1">
    <citation type="submission" date="2023-11" db="EMBL/GenBank/DDBJ databases">
        <title>Dfirmibasis_genome.</title>
        <authorList>
            <person name="Edelbroek B."/>
            <person name="Kjellin J."/>
            <person name="Jerlstrom-Hultqvist J."/>
            <person name="Soderbom F."/>
        </authorList>
    </citation>
    <scope>NUCLEOTIDE SEQUENCE [LARGE SCALE GENOMIC DNA]</scope>
    <source>
        <strain evidence="1 2">TNS-C-14</strain>
    </source>
</reference>
<name>A0AAN7TTE8_9MYCE</name>
<comment type="caution">
    <text evidence="1">The sequence shown here is derived from an EMBL/GenBank/DDBJ whole genome shotgun (WGS) entry which is preliminary data.</text>
</comment>
<protein>
    <submittedName>
        <fullName evidence="1">Uncharacterized protein</fullName>
    </submittedName>
</protein>
<proteinExistence type="predicted"/>
<accession>A0AAN7TTE8</accession>
<keyword evidence="2" id="KW-1185">Reference proteome</keyword>
<dbReference type="Proteomes" id="UP001344447">
    <property type="component" value="Unassembled WGS sequence"/>
</dbReference>
<evidence type="ECO:0000313" key="1">
    <source>
        <dbReference type="EMBL" id="KAK5574963.1"/>
    </source>
</evidence>
<evidence type="ECO:0000313" key="2">
    <source>
        <dbReference type="Proteomes" id="UP001344447"/>
    </source>
</evidence>
<dbReference type="AlphaFoldDB" id="A0AAN7TTE8"/>
<dbReference type="EMBL" id="JAVFKY010000006">
    <property type="protein sequence ID" value="KAK5574963.1"/>
    <property type="molecule type" value="Genomic_DNA"/>
</dbReference>
<organism evidence="1 2">
    <name type="scientific">Dictyostelium firmibasis</name>
    <dbReference type="NCBI Taxonomy" id="79012"/>
    <lineage>
        <taxon>Eukaryota</taxon>
        <taxon>Amoebozoa</taxon>
        <taxon>Evosea</taxon>
        <taxon>Eumycetozoa</taxon>
        <taxon>Dictyostelia</taxon>
        <taxon>Dictyosteliales</taxon>
        <taxon>Dictyosteliaceae</taxon>
        <taxon>Dictyostelium</taxon>
    </lineage>
</organism>
<gene>
    <name evidence="1" type="ORF">RB653_010218</name>
</gene>
<sequence>MSTDSKVSIDNYRKLPQKEVLFKLELHVYIITAIIKSIKDSLGRWKSQAITMKAKMAILKTYALSRLSYHQYIDSLNTDHIEELNNVIKWFLFSSIKHTYIEEKKYRTLMTMDRAFGEWKDGGIKMWDLGMRQVAFKIWNMNRLLEINKNNLNNTLQEWYFEQIRSSDYKSISLRENVDQWKTFRNIFFPQHGKLRTIPDCIRNSKNRPLKLKEIYSLLLSKKFNQIRKTEGQKDLIIRHNINLPIIFQFINQTSHQKGRNTLFRFFSRTLPGINYIRNTQCKICNNRFSDPYIHFFIDCNNIKNIETSIVETINKLSFLKIRHWNLDTMNVSNANKKEKIYINLITIITHQLWIIICYKLFNEDVTKPIPLFDPLIIEKETSNLIKLEKFKVMKKIEQNLNNNNNTNLLKIKFNNFWQSPTNPIPIP</sequence>